<feature type="transmembrane region" description="Helical" evidence="1">
    <location>
        <begin position="191"/>
        <end position="212"/>
    </location>
</feature>
<sequence>MGNFNVTIAAESFIKDDSVFFLPGASLETSDRRTSQLEDDRLSFQDYYDGKYASQLENVLKPAKNAQDWVKLEPAECVSMYAPRECSGLRDYRDVVVVVKAVILSVLLKVVTCITVIRVLGPEESLVTPGDAICSFISVPESKSYDSGPVKQDHIREKARRKQHIPVYVALSTTQWVHQETRKGSSVPWKVWAGSYSILVLGIAISGACFAVQRKFNIPLQWVKLNVGETRSVLRGITSRTTFISSMLIANSPQLYLSFWYLAYNSLVTRLEMGYEWALFSVEYRSLRVTHPKGQQTSTYRLQLPYRYSTPLLLMSTLLHWLVSTALFVIVTRGGNTTNPTSDVDYQDKVGIDAGYLTDTITLPDDATVSIGTSSLPVLILTILAATMTLIPIAMARVKLPGYMPVVGSNSQAMLAASRPSSVAKIPEIPDLKSDNAGGIELEQLIPASKKSSEEARSLFAPKNMAFCLLKWGEVEMPEDWYRRFDEASDGHHPGLRVRHLSFGTILDDPKPPTEGYLYA</sequence>
<gene>
    <name evidence="2" type="ORF">CSOJ01_07821</name>
</gene>
<name>A0A8H6J8A9_9PEZI</name>
<keyword evidence="1" id="KW-0472">Membrane</keyword>
<proteinExistence type="predicted"/>
<dbReference type="AlphaFoldDB" id="A0A8H6J8A9"/>
<reference evidence="2 3" key="1">
    <citation type="journal article" date="2020" name="Phytopathology">
        <title>Genome Sequence Resources of Colletotrichum truncatum, C. plurivorum, C. musicola, and C. sojae: Four Species Pathogenic to Soybean (Glycine max).</title>
        <authorList>
            <person name="Rogerio F."/>
            <person name="Boufleur T.R."/>
            <person name="Ciampi-Guillardi M."/>
            <person name="Sukno S.A."/>
            <person name="Thon M.R."/>
            <person name="Massola Junior N.S."/>
            <person name="Baroncelli R."/>
        </authorList>
    </citation>
    <scope>NUCLEOTIDE SEQUENCE [LARGE SCALE GENOMIC DNA]</scope>
    <source>
        <strain evidence="2 3">LFN0009</strain>
    </source>
</reference>
<organism evidence="2 3">
    <name type="scientific">Colletotrichum sojae</name>
    <dbReference type="NCBI Taxonomy" id="2175907"/>
    <lineage>
        <taxon>Eukaryota</taxon>
        <taxon>Fungi</taxon>
        <taxon>Dikarya</taxon>
        <taxon>Ascomycota</taxon>
        <taxon>Pezizomycotina</taxon>
        <taxon>Sordariomycetes</taxon>
        <taxon>Hypocreomycetidae</taxon>
        <taxon>Glomerellales</taxon>
        <taxon>Glomerellaceae</taxon>
        <taxon>Colletotrichum</taxon>
        <taxon>Colletotrichum orchidearum species complex</taxon>
    </lineage>
</organism>
<evidence type="ECO:0000313" key="3">
    <source>
        <dbReference type="Proteomes" id="UP000652219"/>
    </source>
</evidence>
<keyword evidence="1" id="KW-0812">Transmembrane</keyword>
<keyword evidence="1" id="KW-1133">Transmembrane helix</keyword>
<accession>A0A8H6J8A9</accession>
<feature type="transmembrane region" description="Helical" evidence="1">
    <location>
        <begin position="311"/>
        <end position="331"/>
    </location>
</feature>
<keyword evidence="3" id="KW-1185">Reference proteome</keyword>
<protein>
    <submittedName>
        <fullName evidence="2">Uncharacterized protein</fullName>
    </submittedName>
</protein>
<dbReference type="PANTHER" id="PTHR35395:SF1">
    <property type="entry name" value="DUF6536 DOMAIN-CONTAINING PROTEIN"/>
    <property type="match status" value="1"/>
</dbReference>
<dbReference type="PANTHER" id="PTHR35395">
    <property type="entry name" value="DUF6536 DOMAIN-CONTAINING PROTEIN"/>
    <property type="match status" value="1"/>
</dbReference>
<comment type="caution">
    <text evidence="2">The sequence shown here is derived from an EMBL/GenBank/DDBJ whole genome shotgun (WGS) entry which is preliminary data.</text>
</comment>
<feature type="transmembrane region" description="Helical" evidence="1">
    <location>
        <begin position="97"/>
        <end position="120"/>
    </location>
</feature>
<feature type="transmembrane region" description="Helical" evidence="1">
    <location>
        <begin position="376"/>
        <end position="395"/>
    </location>
</feature>
<evidence type="ECO:0000313" key="2">
    <source>
        <dbReference type="EMBL" id="KAF6807971.1"/>
    </source>
</evidence>
<evidence type="ECO:0000256" key="1">
    <source>
        <dbReference type="SAM" id="Phobius"/>
    </source>
</evidence>
<dbReference type="EMBL" id="WIGN01000126">
    <property type="protein sequence ID" value="KAF6807971.1"/>
    <property type="molecule type" value="Genomic_DNA"/>
</dbReference>
<dbReference type="Proteomes" id="UP000652219">
    <property type="component" value="Unassembled WGS sequence"/>
</dbReference>